<dbReference type="InterPro" id="IPR029151">
    <property type="entry name" value="Sensor-like_sf"/>
</dbReference>
<reference evidence="3" key="1">
    <citation type="submission" date="2016-10" db="EMBL/GenBank/DDBJ databases">
        <title>Sequence of Gallionella enrichment culture.</title>
        <authorList>
            <person name="Poehlein A."/>
            <person name="Muehling M."/>
            <person name="Daniel R."/>
        </authorList>
    </citation>
    <scope>NUCLEOTIDE SEQUENCE</scope>
</reference>
<name>A0A1J5SUV7_9ZZZZ</name>
<evidence type="ECO:0000259" key="2">
    <source>
        <dbReference type="Pfam" id="PF17201"/>
    </source>
</evidence>
<evidence type="ECO:0000313" key="3">
    <source>
        <dbReference type="EMBL" id="OIR11755.1"/>
    </source>
</evidence>
<dbReference type="SUPFAM" id="SSF103190">
    <property type="entry name" value="Sensory domain-like"/>
    <property type="match status" value="1"/>
</dbReference>
<proteinExistence type="predicted"/>
<keyword evidence="1" id="KW-1133">Transmembrane helix</keyword>
<protein>
    <recommendedName>
        <fullName evidence="2">Cache 3/Cache 2 fusion domain-containing protein</fullName>
    </recommendedName>
</protein>
<dbReference type="InterPro" id="IPR033462">
    <property type="entry name" value="Cache_3-Cache_2"/>
</dbReference>
<dbReference type="AlphaFoldDB" id="A0A1J5SUV7"/>
<feature type="transmembrane region" description="Helical" evidence="1">
    <location>
        <begin position="12"/>
        <end position="33"/>
    </location>
</feature>
<accession>A0A1J5SUV7</accession>
<keyword evidence="1" id="KW-0472">Membrane</keyword>
<keyword evidence="1" id="KW-0812">Transmembrane</keyword>
<dbReference type="Pfam" id="PF17201">
    <property type="entry name" value="Cache_3-Cache_2"/>
    <property type="match status" value="1"/>
</dbReference>
<feature type="domain" description="Cache 3/Cache 2 fusion" evidence="2">
    <location>
        <begin position="34"/>
        <end position="236"/>
    </location>
</feature>
<dbReference type="EMBL" id="MLJW01000019">
    <property type="protein sequence ID" value="OIR11755.1"/>
    <property type="molecule type" value="Genomic_DNA"/>
</dbReference>
<gene>
    <name evidence="3" type="ORF">GALL_66110</name>
</gene>
<feature type="transmembrane region" description="Helical" evidence="1">
    <location>
        <begin position="289"/>
        <end position="311"/>
    </location>
</feature>
<evidence type="ECO:0000256" key="1">
    <source>
        <dbReference type="SAM" id="Phobius"/>
    </source>
</evidence>
<organism evidence="3">
    <name type="scientific">mine drainage metagenome</name>
    <dbReference type="NCBI Taxonomy" id="410659"/>
    <lineage>
        <taxon>unclassified sequences</taxon>
        <taxon>metagenomes</taxon>
        <taxon>ecological metagenomes</taxon>
    </lineage>
</organism>
<sequence length="430" mass="45305">MAMSFKTKIIGSVVVPTIVLIIVGAVALAFNIYNEQNKAATEKVESDLNSVQRLLQESARLMTTKTTAAMNILEDISGAAGPASAGDSLIIVPGVSAPNISFGKEAQAGNFRIVDKVTQLAGGTATIFSKSDSSFVRITTNVKKQDGSRAVGTVLDPEGPAFAAIMDNRVYEGVVDILGNPFFTIYKPMTDSQNKLIGIYYVGYEASLGSVEAAVGQAKILKTGFLALVDGKGKVRFSTQGVPPERAEATIKSVPAGWNVDSRDVAGWGYKVYAAYPKSELREGALTTAAIIIGGGLALALVLSVLVGLLIESMVVVPLGGEPSQASAAMAVIAAGNLDVEIGQARPGSLLNNLSLMQEKLRNIVNAIHKSVAKSREQHDRFEEALKAFLNAKNEGPDKQKLTEDGLIAAAQKVAKSDDSVSRAVERLKL</sequence>
<comment type="caution">
    <text evidence="3">The sequence shown here is derived from an EMBL/GenBank/DDBJ whole genome shotgun (WGS) entry which is preliminary data.</text>
</comment>